<dbReference type="Pfam" id="PF02687">
    <property type="entry name" value="FtsX"/>
    <property type="match status" value="1"/>
</dbReference>
<feature type="transmembrane region" description="Helical" evidence="7">
    <location>
        <begin position="406"/>
        <end position="425"/>
    </location>
</feature>
<proteinExistence type="inferred from homology"/>
<name>A0A917MCN2_9BACI</name>
<dbReference type="GO" id="GO:0005886">
    <property type="term" value="C:plasma membrane"/>
    <property type="evidence" value="ECO:0007669"/>
    <property type="project" value="UniProtKB-SubCell"/>
</dbReference>
<keyword evidence="3 7" id="KW-0812">Transmembrane</keyword>
<keyword evidence="5 7" id="KW-0472">Membrane</keyword>
<feature type="domain" description="ABC3 transporter permease C-terminal" evidence="8">
    <location>
        <begin position="311"/>
        <end position="437"/>
    </location>
</feature>
<evidence type="ECO:0000313" key="10">
    <source>
        <dbReference type="EMBL" id="GGG88790.1"/>
    </source>
</evidence>
<dbReference type="InterPro" id="IPR025857">
    <property type="entry name" value="MacB_PCD"/>
</dbReference>
<evidence type="ECO:0000259" key="9">
    <source>
        <dbReference type="Pfam" id="PF12704"/>
    </source>
</evidence>
<organism evidence="10 11">
    <name type="scientific">Virgibacillus oceani</name>
    <dbReference type="NCBI Taxonomy" id="1479511"/>
    <lineage>
        <taxon>Bacteria</taxon>
        <taxon>Bacillati</taxon>
        <taxon>Bacillota</taxon>
        <taxon>Bacilli</taxon>
        <taxon>Bacillales</taxon>
        <taxon>Bacillaceae</taxon>
        <taxon>Virgibacillus</taxon>
    </lineage>
</organism>
<evidence type="ECO:0000259" key="8">
    <source>
        <dbReference type="Pfam" id="PF02687"/>
    </source>
</evidence>
<evidence type="ECO:0000313" key="11">
    <source>
        <dbReference type="Proteomes" id="UP000622860"/>
    </source>
</evidence>
<gene>
    <name evidence="10" type="primary">ytrF</name>
    <name evidence="10" type="ORF">GCM10011398_38480</name>
</gene>
<accession>A0A917MCN2</accession>
<dbReference type="AlphaFoldDB" id="A0A917MCN2"/>
<keyword evidence="2" id="KW-1003">Cell membrane</keyword>
<keyword evidence="11" id="KW-1185">Reference proteome</keyword>
<feature type="transmembrane region" description="Helical" evidence="7">
    <location>
        <begin position="21"/>
        <end position="45"/>
    </location>
</feature>
<evidence type="ECO:0000256" key="5">
    <source>
        <dbReference type="ARBA" id="ARBA00023136"/>
    </source>
</evidence>
<comment type="caution">
    <text evidence="10">The sequence shown here is derived from an EMBL/GenBank/DDBJ whole genome shotgun (WGS) entry which is preliminary data.</text>
</comment>
<evidence type="ECO:0000256" key="7">
    <source>
        <dbReference type="SAM" id="Phobius"/>
    </source>
</evidence>
<feature type="transmembrane region" description="Helical" evidence="7">
    <location>
        <begin position="300"/>
        <end position="325"/>
    </location>
</feature>
<comment type="similarity">
    <text evidence="6">Belongs to the ABC-4 integral membrane protein family.</text>
</comment>
<reference evidence="10" key="2">
    <citation type="submission" date="2020-09" db="EMBL/GenBank/DDBJ databases">
        <authorList>
            <person name="Sun Q."/>
            <person name="Zhou Y."/>
        </authorList>
    </citation>
    <scope>NUCLEOTIDE SEQUENCE</scope>
    <source>
        <strain evidence="10">CGMCC 1.12754</strain>
    </source>
</reference>
<protein>
    <submittedName>
        <fullName evidence="10">ABC transporter permease YtrF</fullName>
    </submittedName>
</protein>
<keyword evidence="4 7" id="KW-1133">Transmembrane helix</keyword>
<dbReference type="RefSeq" id="WP_188457002.1">
    <property type="nucleotide sequence ID" value="NZ_BMFR01000034.1"/>
</dbReference>
<evidence type="ECO:0000256" key="6">
    <source>
        <dbReference type="ARBA" id="ARBA00038076"/>
    </source>
</evidence>
<dbReference type="Pfam" id="PF12704">
    <property type="entry name" value="MacB_PCD"/>
    <property type="match status" value="1"/>
</dbReference>
<dbReference type="PANTHER" id="PTHR30572">
    <property type="entry name" value="MEMBRANE COMPONENT OF TRANSPORTER-RELATED"/>
    <property type="match status" value="1"/>
</dbReference>
<evidence type="ECO:0000256" key="1">
    <source>
        <dbReference type="ARBA" id="ARBA00004651"/>
    </source>
</evidence>
<dbReference type="GO" id="GO:0022857">
    <property type="term" value="F:transmembrane transporter activity"/>
    <property type="evidence" value="ECO:0007669"/>
    <property type="project" value="TreeGrafter"/>
</dbReference>
<evidence type="ECO:0000256" key="3">
    <source>
        <dbReference type="ARBA" id="ARBA00022692"/>
    </source>
</evidence>
<sequence length="447" mass="49432">MRLKDQLAFVRQNVKKNKVRTFMTILATAMGCTFLIVLASVGFGLQETVVEDTLEQQIVTKIDIHGYEKDDEGFRALTMDDIDYLESIDGVKAVTRRNHLQQITTYSIGDYMEETDTVAAHFPSEVKSGLELQEGRLPKENNEIVVGYHFPKYLHPASVKEEDLYSEDGQLKDDYQYKDELLGKSIDMTVNKMDDGKEVTRTIPLKVVGILEKPSREWMQERKVYISQDVLNEIAVFTGTPNGNPVQEDEVAGQGEDADTFDEVNVYATNLEAVKAISDQLDEANYATYSVVKEMEQINMLFTVAKAGLLLIGTIAILIASIGIYNTMTMAVTERAPDIGIMKAIGANPKTIKRIFLLESSCIGVIGAVIGVVVAYAISFLVNFGLPIIIEAAFGEQLPDNLKFSAIPGILIVISVGICLAVTILSGMRPAKRATQIDVLKAMRREV</sequence>
<evidence type="ECO:0000256" key="2">
    <source>
        <dbReference type="ARBA" id="ARBA00022475"/>
    </source>
</evidence>
<dbReference type="Proteomes" id="UP000622860">
    <property type="component" value="Unassembled WGS sequence"/>
</dbReference>
<dbReference type="PROSITE" id="PS51257">
    <property type="entry name" value="PROKAR_LIPOPROTEIN"/>
    <property type="match status" value="1"/>
</dbReference>
<feature type="transmembrane region" description="Helical" evidence="7">
    <location>
        <begin position="362"/>
        <end position="386"/>
    </location>
</feature>
<dbReference type="PANTHER" id="PTHR30572:SF4">
    <property type="entry name" value="ABC TRANSPORTER PERMEASE YTRF"/>
    <property type="match status" value="1"/>
</dbReference>
<dbReference type="InterPro" id="IPR003838">
    <property type="entry name" value="ABC3_permease_C"/>
</dbReference>
<comment type="subcellular location">
    <subcellularLocation>
        <location evidence="1">Cell membrane</location>
        <topology evidence="1">Multi-pass membrane protein</topology>
    </subcellularLocation>
</comment>
<dbReference type="EMBL" id="BMFR01000034">
    <property type="protein sequence ID" value="GGG88790.1"/>
    <property type="molecule type" value="Genomic_DNA"/>
</dbReference>
<feature type="domain" description="MacB-like periplasmic core" evidence="9">
    <location>
        <begin position="21"/>
        <end position="282"/>
    </location>
</feature>
<dbReference type="InterPro" id="IPR050250">
    <property type="entry name" value="Macrolide_Exporter_MacB"/>
</dbReference>
<evidence type="ECO:0000256" key="4">
    <source>
        <dbReference type="ARBA" id="ARBA00022989"/>
    </source>
</evidence>
<reference evidence="10" key="1">
    <citation type="journal article" date="2014" name="Int. J. Syst. Evol. Microbiol.">
        <title>Complete genome sequence of Corynebacterium casei LMG S-19264T (=DSM 44701T), isolated from a smear-ripened cheese.</title>
        <authorList>
            <consortium name="US DOE Joint Genome Institute (JGI-PGF)"/>
            <person name="Walter F."/>
            <person name="Albersmeier A."/>
            <person name="Kalinowski J."/>
            <person name="Ruckert C."/>
        </authorList>
    </citation>
    <scope>NUCLEOTIDE SEQUENCE</scope>
    <source>
        <strain evidence="10">CGMCC 1.12754</strain>
    </source>
</reference>